<dbReference type="InterPro" id="IPR013216">
    <property type="entry name" value="Methyltransf_11"/>
</dbReference>
<dbReference type="Gene3D" id="3.40.50.150">
    <property type="entry name" value="Vaccinia Virus protein VP39"/>
    <property type="match status" value="1"/>
</dbReference>
<dbReference type="Proteomes" id="UP000646946">
    <property type="component" value="Unassembled WGS sequence"/>
</dbReference>
<evidence type="ECO:0000313" key="3">
    <source>
        <dbReference type="Proteomes" id="UP000646946"/>
    </source>
</evidence>
<keyword evidence="3" id="KW-1185">Reference proteome</keyword>
<dbReference type="GO" id="GO:0008757">
    <property type="term" value="F:S-adenosylmethionine-dependent methyltransferase activity"/>
    <property type="evidence" value="ECO:0007669"/>
    <property type="project" value="InterPro"/>
</dbReference>
<dbReference type="EMBL" id="DVAB01000029">
    <property type="protein sequence ID" value="HIK00606.1"/>
    <property type="molecule type" value="Genomic_DNA"/>
</dbReference>
<proteinExistence type="predicted"/>
<gene>
    <name evidence="2" type="ORF">H1016_03635</name>
</gene>
<comment type="caution">
    <text evidence="2">The sequence shown here is derived from an EMBL/GenBank/DDBJ whole genome shotgun (WGS) entry which is preliminary data.</text>
</comment>
<organism evidence="2 3">
    <name type="scientific">Candidatus Naiadarchaeum limnaeum</name>
    <dbReference type="NCBI Taxonomy" id="2756139"/>
    <lineage>
        <taxon>Archaea</taxon>
        <taxon>Candidatus Undinarchaeota</taxon>
        <taxon>Candidatus Undinarchaeia</taxon>
        <taxon>Candidatus Naiadarchaeales</taxon>
        <taxon>Candidatus Naiadarchaeaceae</taxon>
        <taxon>Candidatus Naiadarchaeum</taxon>
    </lineage>
</organism>
<dbReference type="GO" id="GO:0032259">
    <property type="term" value="P:methylation"/>
    <property type="evidence" value="ECO:0007669"/>
    <property type="project" value="UniProtKB-KW"/>
</dbReference>
<name>A0A832XID4_9ARCH</name>
<dbReference type="CDD" id="cd02440">
    <property type="entry name" value="AdoMet_MTases"/>
    <property type="match status" value="1"/>
</dbReference>
<feature type="domain" description="Methyltransferase type 11" evidence="1">
    <location>
        <begin position="41"/>
        <end position="135"/>
    </location>
</feature>
<dbReference type="PANTHER" id="PTHR42912">
    <property type="entry name" value="METHYLTRANSFERASE"/>
    <property type="match status" value="1"/>
</dbReference>
<evidence type="ECO:0000313" key="2">
    <source>
        <dbReference type="EMBL" id="HIK00606.1"/>
    </source>
</evidence>
<dbReference type="Pfam" id="PF08241">
    <property type="entry name" value="Methyltransf_11"/>
    <property type="match status" value="1"/>
</dbReference>
<sequence>MSEQEDLQNFVEFCDSKFGQRIMKKEAKFLREQLQGHVSILDIGCGIGSIEKNLSEMDITGIDTSELFLEEAKKRNKMQRNKVFEQCNATNLEALFREKSFSAVFSVATVEFIENYQPVLTGIWRILKSNGKVILMILNPASKYFEEHLKKPDSYFRRVKHSPAEIKKYFAALFYTEDEFYFLGIKGKRIFNTSDKQFASLYVLIGRKR</sequence>
<accession>A0A832XID4</accession>
<dbReference type="InterPro" id="IPR050508">
    <property type="entry name" value="Methyltransf_Superfamily"/>
</dbReference>
<dbReference type="SUPFAM" id="SSF53335">
    <property type="entry name" value="S-adenosyl-L-methionine-dependent methyltransferases"/>
    <property type="match status" value="1"/>
</dbReference>
<keyword evidence="2" id="KW-0489">Methyltransferase</keyword>
<evidence type="ECO:0000259" key="1">
    <source>
        <dbReference type="Pfam" id="PF08241"/>
    </source>
</evidence>
<protein>
    <submittedName>
        <fullName evidence="2">Class I SAM-dependent methyltransferase</fullName>
    </submittedName>
</protein>
<reference evidence="2 3" key="1">
    <citation type="journal article" name="Nat. Commun.">
        <title>Undinarchaeota illuminate DPANN phylogeny and the impact of gene transfer on archaeal evolution.</title>
        <authorList>
            <person name="Dombrowski N."/>
            <person name="Williams T.A."/>
            <person name="Sun J."/>
            <person name="Woodcroft B.J."/>
            <person name="Lee J.H."/>
            <person name="Minh B.Q."/>
            <person name="Rinke C."/>
            <person name="Spang A."/>
        </authorList>
    </citation>
    <scope>NUCLEOTIDE SEQUENCE [LARGE SCALE GENOMIC DNA]</scope>
    <source>
        <strain evidence="2">MAG_bin1129</strain>
    </source>
</reference>
<dbReference type="InterPro" id="IPR029063">
    <property type="entry name" value="SAM-dependent_MTases_sf"/>
</dbReference>
<keyword evidence="2" id="KW-0808">Transferase</keyword>
<dbReference type="AlphaFoldDB" id="A0A832XID4"/>